<evidence type="ECO:0000313" key="1">
    <source>
        <dbReference type="EMBL" id="TDD06571.1"/>
    </source>
</evidence>
<evidence type="ECO:0000313" key="2">
    <source>
        <dbReference type="Proteomes" id="UP000294543"/>
    </source>
</evidence>
<keyword evidence="2" id="KW-1185">Reference proteome</keyword>
<proteinExistence type="predicted"/>
<dbReference type="RefSeq" id="WP_132519150.1">
    <property type="nucleotide sequence ID" value="NZ_SMKP01000276.1"/>
</dbReference>
<gene>
    <name evidence="1" type="ORF">E1294_48815</name>
</gene>
<dbReference type="AlphaFoldDB" id="A0A4R4VNB8"/>
<name>A0A4R4VNB8_9ACTN</name>
<organism evidence="1 2">
    <name type="scientific">Nonomuraea diastatica</name>
    <dbReference type="NCBI Taxonomy" id="1848329"/>
    <lineage>
        <taxon>Bacteria</taxon>
        <taxon>Bacillati</taxon>
        <taxon>Actinomycetota</taxon>
        <taxon>Actinomycetes</taxon>
        <taxon>Streptosporangiales</taxon>
        <taxon>Streptosporangiaceae</taxon>
        <taxon>Nonomuraea</taxon>
    </lineage>
</organism>
<reference evidence="1 2" key="1">
    <citation type="submission" date="2019-03" db="EMBL/GenBank/DDBJ databases">
        <title>Draft genome sequences of novel Actinobacteria.</title>
        <authorList>
            <person name="Sahin N."/>
            <person name="Ay H."/>
            <person name="Saygin H."/>
        </authorList>
    </citation>
    <scope>NUCLEOTIDE SEQUENCE [LARGE SCALE GENOMIC DNA]</scope>
    <source>
        <strain evidence="1 2">KC712</strain>
    </source>
</reference>
<protein>
    <submittedName>
        <fullName evidence="1">Uncharacterized protein</fullName>
    </submittedName>
</protein>
<dbReference type="EMBL" id="SMKP01000276">
    <property type="protein sequence ID" value="TDD06571.1"/>
    <property type="molecule type" value="Genomic_DNA"/>
</dbReference>
<dbReference type="Proteomes" id="UP000294543">
    <property type="component" value="Unassembled WGS sequence"/>
</dbReference>
<sequence>MGPIGVVLGVDVWFGFGEDCCDLRRGQGLGAIGVDVGRFALALAGVVRRGVRVLVAGGATRDRLCVVCQVTVVGLAAGDPFGAQLLAFGVGDPGEVLPRADPLDLAAGQVVLQHDPR</sequence>
<comment type="caution">
    <text evidence="1">The sequence shown here is derived from an EMBL/GenBank/DDBJ whole genome shotgun (WGS) entry which is preliminary data.</text>
</comment>
<accession>A0A4R4VNB8</accession>